<proteinExistence type="predicted"/>
<accession>A0ACA9QKN6</accession>
<keyword evidence="2" id="KW-1185">Reference proteome</keyword>
<reference evidence="1" key="1">
    <citation type="submission" date="2021-06" db="EMBL/GenBank/DDBJ databases">
        <authorList>
            <person name="Kallberg Y."/>
            <person name="Tangrot J."/>
            <person name="Rosling A."/>
        </authorList>
    </citation>
    <scope>NUCLEOTIDE SEQUENCE</scope>
    <source>
        <strain evidence="1">28 12/20/2015</strain>
    </source>
</reference>
<comment type="caution">
    <text evidence="1">The sequence shown here is derived from an EMBL/GenBank/DDBJ whole genome shotgun (WGS) entry which is preliminary data.</text>
</comment>
<protein>
    <submittedName>
        <fullName evidence="1">10295_t:CDS:1</fullName>
    </submittedName>
</protein>
<sequence length="84" mass="8766">MSFDATAQSLLPSTQGFTPTSPVINQDGVVEQIGVKSGNNVFPVIGGAVGGLIAAGVGYSSIGTAREMYTSERTERLLEKAYKK</sequence>
<name>A0ACA9QKN6_9GLOM</name>
<dbReference type="EMBL" id="CAJVPW010045607">
    <property type="protein sequence ID" value="CAG8756157.1"/>
    <property type="molecule type" value="Genomic_DNA"/>
</dbReference>
<evidence type="ECO:0000313" key="1">
    <source>
        <dbReference type="EMBL" id="CAG8756157.1"/>
    </source>
</evidence>
<dbReference type="Proteomes" id="UP000789366">
    <property type="component" value="Unassembled WGS sequence"/>
</dbReference>
<organism evidence="1 2">
    <name type="scientific">Cetraspora pellucida</name>
    <dbReference type="NCBI Taxonomy" id="1433469"/>
    <lineage>
        <taxon>Eukaryota</taxon>
        <taxon>Fungi</taxon>
        <taxon>Fungi incertae sedis</taxon>
        <taxon>Mucoromycota</taxon>
        <taxon>Glomeromycotina</taxon>
        <taxon>Glomeromycetes</taxon>
        <taxon>Diversisporales</taxon>
        <taxon>Gigasporaceae</taxon>
        <taxon>Cetraspora</taxon>
    </lineage>
</organism>
<gene>
    <name evidence="1" type="ORF">SPELUC_LOCUS14816</name>
</gene>
<evidence type="ECO:0000313" key="2">
    <source>
        <dbReference type="Proteomes" id="UP000789366"/>
    </source>
</evidence>